<dbReference type="InterPro" id="IPR011009">
    <property type="entry name" value="Kinase-like_dom_sf"/>
</dbReference>
<comment type="catalytic activity">
    <reaction evidence="8">
        <text>L-seryl-[protein] + ATP = O-phospho-L-seryl-[protein] + ADP + H(+)</text>
        <dbReference type="Rhea" id="RHEA:17989"/>
        <dbReference type="Rhea" id="RHEA-COMP:9863"/>
        <dbReference type="Rhea" id="RHEA-COMP:11604"/>
        <dbReference type="ChEBI" id="CHEBI:15378"/>
        <dbReference type="ChEBI" id="CHEBI:29999"/>
        <dbReference type="ChEBI" id="CHEBI:30616"/>
        <dbReference type="ChEBI" id="CHEBI:83421"/>
        <dbReference type="ChEBI" id="CHEBI:456216"/>
        <dbReference type="EC" id="2.7.11.1"/>
    </reaction>
</comment>
<evidence type="ECO:0000256" key="6">
    <source>
        <dbReference type="ARBA" id="ARBA00022840"/>
    </source>
</evidence>
<proteinExistence type="predicted"/>
<dbReference type="InterPro" id="IPR017441">
    <property type="entry name" value="Protein_kinase_ATP_BS"/>
</dbReference>
<keyword evidence="3" id="KW-0808">Transferase</keyword>
<keyword evidence="13" id="KW-1185">Reference proteome</keyword>
<evidence type="ECO:0000256" key="5">
    <source>
        <dbReference type="ARBA" id="ARBA00022777"/>
    </source>
</evidence>
<dbReference type="AlphaFoldDB" id="A0AAW1RMC0"/>
<dbReference type="Gene3D" id="1.10.510.10">
    <property type="entry name" value="Transferase(Phosphotransferase) domain 1"/>
    <property type="match status" value="1"/>
</dbReference>
<dbReference type="Proteomes" id="UP001445335">
    <property type="component" value="Unassembled WGS sequence"/>
</dbReference>
<keyword evidence="5" id="KW-0418">Kinase</keyword>
<comment type="caution">
    <text evidence="12">The sequence shown here is derived from an EMBL/GenBank/DDBJ whole genome shotgun (WGS) entry which is preliminary data.</text>
</comment>
<comment type="catalytic activity">
    <reaction evidence="7">
        <text>L-threonyl-[protein] + ATP = O-phospho-L-threonyl-[protein] + ADP + H(+)</text>
        <dbReference type="Rhea" id="RHEA:46608"/>
        <dbReference type="Rhea" id="RHEA-COMP:11060"/>
        <dbReference type="Rhea" id="RHEA-COMP:11605"/>
        <dbReference type="ChEBI" id="CHEBI:15378"/>
        <dbReference type="ChEBI" id="CHEBI:30013"/>
        <dbReference type="ChEBI" id="CHEBI:30616"/>
        <dbReference type="ChEBI" id="CHEBI:61977"/>
        <dbReference type="ChEBI" id="CHEBI:456216"/>
        <dbReference type="EC" id="2.7.11.1"/>
    </reaction>
</comment>
<evidence type="ECO:0000256" key="8">
    <source>
        <dbReference type="ARBA" id="ARBA00048679"/>
    </source>
</evidence>
<feature type="region of interest" description="Disordered" evidence="10">
    <location>
        <begin position="502"/>
        <end position="551"/>
    </location>
</feature>
<dbReference type="GO" id="GO:0005524">
    <property type="term" value="F:ATP binding"/>
    <property type="evidence" value="ECO:0007669"/>
    <property type="project" value="UniProtKB-UniRule"/>
</dbReference>
<reference evidence="12 13" key="1">
    <citation type="journal article" date="2024" name="Nat. Commun.">
        <title>Phylogenomics reveals the evolutionary origins of lichenization in chlorophyte algae.</title>
        <authorList>
            <person name="Puginier C."/>
            <person name="Libourel C."/>
            <person name="Otte J."/>
            <person name="Skaloud P."/>
            <person name="Haon M."/>
            <person name="Grisel S."/>
            <person name="Petersen M."/>
            <person name="Berrin J.G."/>
            <person name="Delaux P.M."/>
            <person name="Dal Grande F."/>
            <person name="Keller J."/>
        </authorList>
    </citation>
    <scope>NUCLEOTIDE SEQUENCE [LARGE SCALE GENOMIC DNA]</scope>
    <source>
        <strain evidence="12 13">SAG 245.80</strain>
    </source>
</reference>
<dbReference type="PANTHER" id="PTHR24363">
    <property type="entry name" value="SERINE/THREONINE PROTEIN KINASE"/>
    <property type="match status" value="1"/>
</dbReference>
<protein>
    <recommendedName>
        <fullName evidence="1">non-specific serine/threonine protein kinase</fullName>
        <ecNumber evidence="1">2.7.11.1</ecNumber>
    </recommendedName>
</protein>
<evidence type="ECO:0000259" key="11">
    <source>
        <dbReference type="PROSITE" id="PS50011"/>
    </source>
</evidence>
<feature type="compositionally biased region" description="Low complexity" evidence="10">
    <location>
        <begin position="542"/>
        <end position="551"/>
    </location>
</feature>
<dbReference type="PROSITE" id="PS00108">
    <property type="entry name" value="PROTEIN_KINASE_ST"/>
    <property type="match status" value="1"/>
</dbReference>
<dbReference type="SUPFAM" id="SSF56112">
    <property type="entry name" value="Protein kinase-like (PK-like)"/>
    <property type="match status" value="1"/>
</dbReference>
<dbReference type="EC" id="2.7.11.1" evidence="1"/>
<keyword evidence="6 9" id="KW-0067">ATP-binding</keyword>
<dbReference type="PROSITE" id="PS50011">
    <property type="entry name" value="PROTEIN_KINASE_DOM"/>
    <property type="match status" value="1"/>
</dbReference>
<keyword evidence="2" id="KW-0723">Serine/threonine-protein kinase</keyword>
<dbReference type="InterPro" id="IPR000719">
    <property type="entry name" value="Prot_kinase_dom"/>
</dbReference>
<dbReference type="Pfam" id="PF00069">
    <property type="entry name" value="Pkinase"/>
    <property type="match status" value="1"/>
</dbReference>
<dbReference type="SMART" id="SM00220">
    <property type="entry name" value="S_TKc"/>
    <property type="match status" value="1"/>
</dbReference>
<dbReference type="PROSITE" id="PS00107">
    <property type="entry name" value="PROTEIN_KINASE_ATP"/>
    <property type="match status" value="1"/>
</dbReference>
<accession>A0AAW1RMC0</accession>
<dbReference type="EMBL" id="JALJOU010000031">
    <property type="protein sequence ID" value="KAK9834867.1"/>
    <property type="molecule type" value="Genomic_DNA"/>
</dbReference>
<sequence>MNRGTLLTCCIEDKRGSEPKEAAQLDELTLAGEASPAWAGDYKPGDVLGKYRVLDVIGRGSNGVTYKAEDEEGRIVAVKALSLRRMASWKALELFEREAATLKGLAHPAVPRYVDYFEQDNERDRGFFLVQDLAEGRSLAELVASGWRADEAEVSRIARELLEVLQYLGDRRPPVTHRDVKPENVVLGGGRAGGRVFLVDFGGVQAAAANELAGLGSTVIGTYGYMAPEQFRGAAQPASDLYGLGGTLLYLLTGRPPSAFPQDRLRLEFRDSVQVSERLAALLEGLLEPLVEERLSAAEALALLRDDAALTPARGERQLPGARAKVTVSGSVLEVAVPRAALLSGNNAGMASFALVWNGTIAVWTASALAAGSLFAAAFSLPFWVAGAQVARDAFGSALSSERLVIRSQTWSLTRDGLKGARSGGAPAAEGRTRDLRGATVITTGYVNGVPRTQLELLHGVERVALGTGLSIAEQLHLAERINAHVARLTGQAPPALPSVAALDRRPSASEDDLNDSFGDFGSGPRASRQFGVFMRRRGPWSDSSDGSDGY</sequence>
<feature type="binding site" evidence="9">
    <location>
        <position position="79"/>
    </location>
    <ligand>
        <name>ATP</name>
        <dbReference type="ChEBI" id="CHEBI:30616"/>
    </ligand>
</feature>
<evidence type="ECO:0000313" key="13">
    <source>
        <dbReference type="Proteomes" id="UP001445335"/>
    </source>
</evidence>
<gene>
    <name evidence="12" type="ORF">WJX81_004804</name>
</gene>
<evidence type="ECO:0000256" key="2">
    <source>
        <dbReference type="ARBA" id="ARBA00022527"/>
    </source>
</evidence>
<evidence type="ECO:0000256" key="1">
    <source>
        <dbReference type="ARBA" id="ARBA00012513"/>
    </source>
</evidence>
<feature type="domain" description="Protein kinase" evidence="11">
    <location>
        <begin position="51"/>
        <end position="310"/>
    </location>
</feature>
<dbReference type="GO" id="GO:0004674">
    <property type="term" value="F:protein serine/threonine kinase activity"/>
    <property type="evidence" value="ECO:0007669"/>
    <property type="project" value="UniProtKB-KW"/>
</dbReference>
<keyword evidence="4 9" id="KW-0547">Nucleotide-binding</keyword>
<dbReference type="CDD" id="cd14014">
    <property type="entry name" value="STKc_PknB_like"/>
    <property type="match status" value="1"/>
</dbReference>
<evidence type="ECO:0000256" key="7">
    <source>
        <dbReference type="ARBA" id="ARBA00047899"/>
    </source>
</evidence>
<dbReference type="PANTHER" id="PTHR24363:SF0">
    <property type="entry name" value="SERINE_THREONINE KINASE LIKE DOMAIN CONTAINING 1"/>
    <property type="match status" value="1"/>
</dbReference>
<name>A0AAW1RMC0_9CHLO</name>
<evidence type="ECO:0000256" key="9">
    <source>
        <dbReference type="PROSITE-ProRule" id="PRU10141"/>
    </source>
</evidence>
<evidence type="ECO:0000256" key="10">
    <source>
        <dbReference type="SAM" id="MobiDB-lite"/>
    </source>
</evidence>
<evidence type="ECO:0000313" key="12">
    <source>
        <dbReference type="EMBL" id="KAK9834867.1"/>
    </source>
</evidence>
<organism evidence="12 13">
    <name type="scientific">Elliptochloris bilobata</name>
    <dbReference type="NCBI Taxonomy" id="381761"/>
    <lineage>
        <taxon>Eukaryota</taxon>
        <taxon>Viridiplantae</taxon>
        <taxon>Chlorophyta</taxon>
        <taxon>core chlorophytes</taxon>
        <taxon>Trebouxiophyceae</taxon>
        <taxon>Trebouxiophyceae incertae sedis</taxon>
        <taxon>Elliptochloris clade</taxon>
        <taxon>Elliptochloris</taxon>
    </lineage>
</organism>
<evidence type="ECO:0000256" key="3">
    <source>
        <dbReference type="ARBA" id="ARBA00022679"/>
    </source>
</evidence>
<dbReference type="InterPro" id="IPR008271">
    <property type="entry name" value="Ser/Thr_kinase_AS"/>
</dbReference>
<evidence type="ECO:0000256" key="4">
    <source>
        <dbReference type="ARBA" id="ARBA00022741"/>
    </source>
</evidence>